<reference evidence="2 3" key="1">
    <citation type="submission" date="2018-01" db="EMBL/GenBank/DDBJ databases">
        <title>Novel co-symbiosis in the lucinid bivalve Phacoides pectinatus.</title>
        <authorList>
            <person name="Lim S.J."/>
            <person name="Davis B.G."/>
            <person name="Gill D.E."/>
            <person name="Engel A.S."/>
            <person name="Anderson L.C."/>
            <person name="Campbell B.J."/>
        </authorList>
    </citation>
    <scope>NUCLEOTIDE SEQUENCE [LARGE SCALE GENOMIC DNA]</scope>
    <source>
        <strain evidence="2">N3_P5</strain>
    </source>
</reference>
<comment type="caution">
    <text evidence="2">The sequence shown here is derived from an EMBL/GenBank/DDBJ whole genome shotgun (WGS) entry which is preliminary data.</text>
</comment>
<dbReference type="InterPro" id="IPR016047">
    <property type="entry name" value="M23ase_b-sheet_dom"/>
</dbReference>
<dbReference type="InterPro" id="IPR011055">
    <property type="entry name" value="Dup_hybrid_motif"/>
</dbReference>
<dbReference type="PROSITE" id="PS50222">
    <property type="entry name" value="EF_HAND_2"/>
    <property type="match status" value="1"/>
</dbReference>
<sequence length="381" mass="42405">MEGWIARASVGCLGIGYYQRQVPNRLEDHMRSIRPGNGLTSLLLALSCLVQPLPVVAGKSAGDLFDRLDNDGDGRLSQQEWRKKRIFRQVDLDGDGFITLEELRQRLGEGVAGQEGEMPDPVTMSAIRRASFDDPADLKARGLIETGLHPVWPADVSCRGIDEWYAMDYTHKRPKESYHGGIDIPAPFGTPILAAMAGEVVALYEGQRNPRGIEVVLRHTPEQSGLPLYLYSRYTHFERMPGLKVGQRVPMGEVLGTTGNSGVRGCELTGKSCRGKSRRPALHFDILYTRDSRYFDSGSILIPFEAHWMDPNALYRKGPPYDSRSLRGLPDAEKAVAIAYRMESGEPVPSSTRMIWPYPCVKKGSREAERKGAWSGFNNPD</sequence>
<dbReference type="InterPro" id="IPR011992">
    <property type="entry name" value="EF-hand-dom_pair"/>
</dbReference>
<dbReference type="EMBL" id="PQCO01000313">
    <property type="protein sequence ID" value="PUD98281.1"/>
    <property type="molecule type" value="Genomic_DNA"/>
</dbReference>
<dbReference type="Pfam" id="PF01551">
    <property type="entry name" value="Peptidase_M23"/>
    <property type="match status" value="1"/>
</dbReference>
<name>A0A6N4DK89_9GAMM</name>
<evidence type="ECO:0000259" key="1">
    <source>
        <dbReference type="PROSITE" id="PS50222"/>
    </source>
</evidence>
<dbReference type="InterPro" id="IPR050570">
    <property type="entry name" value="Cell_wall_metabolism_enzyme"/>
</dbReference>
<dbReference type="SUPFAM" id="SSF47473">
    <property type="entry name" value="EF-hand"/>
    <property type="match status" value="1"/>
</dbReference>
<dbReference type="PANTHER" id="PTHR21666:SF270">
    <property type="entry name" value="MUREIN HYDROLASE ACTIVATOR ENVC"/>
    <property type="match status" value="1"/>
</dbReference>
<protein>
    <recommendedName>
        <fullName evidence="1">EF-hand domain-containing protein</fullName>
    </recommendedName>
</protein>
<feature type="domain" description="EF-hand" evidence="1">
    <location>
        <begin position="84"/>
        <end position="113"/>
    </location>
</feature>
<dbReference type="GO" id="GO:0005509">
    <property type="term" value="F:calcium ion binding"/>
    <property type="evidence" value="ECO:0007669"/>
    <property type="project" value="InterPro"/>
</dbReference>
<proteinExistence type="predicted"/>
<dbReference type="Proteomes" id="UP000250928">
    <property type="component" value="Unassembled WGS sequence"/>
</dbReference>
<dbReference type="InterPro" id="IPR018247">
    <property type="entry name" value="EF_Hand_1_Ca_BS"/>
</dbReference>
<accession>A0A6N4DK89</accession>
<dbReference type="Pfam" id="PF13202">
    <property type="entry name" value="EF-hand_5"/>
    <property type="match status" value="2"/>
</dbReference>
<dbReference type="Gene3D" id="2.70.70.10">
    <property type="entry name" value="Glucose Permease (Domain IIA)"/>
    <property type="match status" value="1"/>
</dbReference>
<dbReference type="PROSITE" id="PS00018">
    <property type="entry name" value="EF_HAND_1"/>
    <property type="match status" value="1"/>
</dbReference>
<dbReference type="SUPFAM" id="SSF51261">
    <property type="entry name" value="Duplicated hybrid motif"/>
    <property type="match status" value="1"/>
</dbReference>
<dbReference type="PANTHER" id="PTHR21666">
    <property type="entry name" value="PEPTIDASE-RELATED"/>
    <property type="match status" value="1"/>
</dbReference>
<dbReference type="InterPro" id="IPR002048">
    <property type="entry name" value="EF_hand_dom"/>
</dbReference>
<dbReference type="GO" id="GO:0004222">
    <property type="term" value="F:metalloendopeptidase activity"/>
    <property type="evidence" value="ECO:0007669"/>
    <property type="project" value="TreeGrafter"/>
</dbReference>
<gene>
    <name evidence="2" type="ORF">C3L24_13060</name>
</gene>
<dbReference type="CDD" id="cd00051">
    <property type="entry name" value="EFh"/>
    <property type="match status" value="1"/>
</dbReference>
<dbReference type="AlphaFoldDB" id="A0A6N4DK89"/>
<dbReference type="Gene3D" id="1.10.238.10">
    <property type="entry name" value="EF-hand"/>
    <property type="match status" value="1"/>
</dbReference>
<evidence type="ECO:0000313" key="3">
    <source>
        <dbReference type="Proteomes" id="UP000250928"/>
    </source>
</evidence>
<organism evidence="2 3">
    <name type="scientific">Candidatus Sedimenticola endophacoides</name>
    <dbReference type="NCBI Taxonomy" id="2548426"/>
    <lineage>
        <taxon>Bacteria</taxon>
        <taxon>Pseudomonadati</taxon>
        <taxon>Pseudomonadota</taxon>
        <taxon>Gammaproteobacteria</taxon>
        <taxon>Chromatiales</taxon>
        <taxon>Sedimenticolaceae</taxon>
        <taxon>Sedimenticola</taxon>
    </lineage>
</organism>
<dbReference type="CDD" id="cd12797">
    <property type="entry name" value="M23_peptidase"/>
    <property type="match status" value="1"/>
</dbReference>
<evidence type="ECO:0000313" key="2">
    <source>
        <dbReference type="EMBL" id="PUD98281.1"/>
    </source>
</evidence>